<keyword evidence="2 5" id="KW-0812">Transmembrane</keyword>
<keyword evidence="4 5" id="KW-0472">Membrane</keyword>
<dbReference type="InterPro" id="IPR052902">
    <property type="entry name" value="ABC-2_transporter"/>
</dbReference>
<dbReference type="Pfam" id="PF12698">
    <property type="entry name" value="ABC2_membrane_3"/>
    <property type="match status" value="1"/>
</dbReference>
<evidence type="ECO:0000313" key="7">
    <source>
        <dbReference type="EMBL" id="MBT1695671.1"/>
    </source>
</evidence>
<comment type="subcellular location">
    <subcellularLocation>
        <location evidence="1">Membrane</location>
        <topology evidence="1">Multi-pass membrane protein</topology>
    </subcellularLocation>
</comment>
<dbReference type="PROSITE" id="PS51012">
    <property type="entry name" value="ABC_TM2"/>
    <property type="match status" value="1"/>
</dbReference>
<evidence type="ECO:0000256" key="1">
    <source>
        <dbReference type="ARBA" id="ARBA00004141"/>
    </source>
</evidence>
<reference evidence="7 8" key="1">
    <citation type="submission" date="2021-05" db="EMBL/GenBank/DDBJ databases">
        <title>A Polyphasic approach of four new species of the genus Ohtaekwangia: Ohtaekwangia histidinii sp. nov., Ohtaekwangia cretensis sp. nov., Ohtaekwangia indiensis sp. nov., Ohtaekwangia reichenbachii sp. nov. from diverse environment.</title>
        <authorList>
            <person name="Octaviana S."/>
        </authorList>
    </citation>
    <scope>NUCLEOTIDE SEQUENCE [LARGE SCALE GENOMIC DNA]</scope>
    <source>
        <strain evidence="7 8">PWU4</strain>
    </source>
</reference>
<name>A0AAP2DFX2_9BACT</name>
<comment type="caution">
    <text evidence="7">The sequence shown here is derived from an EMBL/GenBank/DDBJ whole genome shotgun (WGS) entry which is preliminary data.</text>
</comment>
<dbReference type="PANTHER" id="PTHR43027:SF2">
    <property type="entry name" value="TRANSPORT PERMEASE PROTEIN"/>
    <property type="match status" value="1"/>
</dbReference>
<proteinExistence type="predicted"/>
<feature type="transmembrane region" description="Helical" evidence="5">
    <location>
        <begin position="265"/>
        <end position="283"/>
    </location>
</feature>
<keyword evidence="8" id="KW-1185">Reference proteome</keyword>
<dbReference type="RefSeq" id="WP_254160249.1">
    <property type="nucleotide sequence ID" value="NZ_JAHESF010000002.1"/>
</dbReference>
<feature type="transmembrane region" description="Helical" evidence="5">
    <location>
        <begin position="322"/>
        <end position="341"/>
    </location>
</feature>
<dbReference type="InterPro" id="IPR047817">
    <property type="entry name" value="ABC2_TM_bact-type"/>
</dbReference>
<dbReference type="PANTHER" id="PTHR43027">
    <property type="entry name" value="DOXORUBICIN RESISTANCE ABC TRANSPORTER PERMEASE PROTEIN DRRC-RELATED"/>
    <property type="match status" value="1"/>
</dbReference>
<dbReference type="EMBL" id="JAHESF010000002">
    <property type="protein sequence ID" value="MBT1695671.1"/>
    <property type="molecule type" value="Genomic_DNA"/>
</dbReference>
<feature type="transmembrane region" description="Helical" evidence="5">
    <location>
        <begin position="201"/>
        <end position="223"/>
    </location>
</feature>
<organism evidence="7 8">
    <name type="scientific">Chryseosolibacter histidini</name>
    <dbReference type="NCBI Taxonomy" id="2782349"/>
    <lineage>
        <taxon>Bacteria</taxon>
        <taxon>Pseudomonadati</taxon>
        <taxon>Bacteroidota</taxon>
        <taxon>Cytophagia</taxon>
        <taxon>Cytophagales</taxon>
        <taxon>Chryseotaleaceae</taxon>
        <taxon>Chryseosolibacter</taxon>
    </lineage>
</organism>
<protein>
    <submittedName>
        <fullName evidence="7">ABC transporter permease</fullName>
    </submittedName>
</protein>
<feature type="transmembrane region" description="Helical" evidence="5">
    <location>
        <begin position="21"/>
        <end position="41"/>
    </location>
</feature>
<dbReference type="GO" id="GO:0140359">
    <property type="term" value="F:ABC-type transporter activity"/>
    <property type="evidence" value="ECO:0007669"/>
    <property type="project" value="InterPro"/>
</dbReference>
<evidence type="ECO:0000256" key="2">
    <source>
        <dbReference type="ARBA" id="ARBA00022692"/>
    </source>
</evidence>
<feature type="domain" description="ABC transmembrane type-2" evidence="6">
    <location>
        <begin position="119"/>
        <end position="344"/>
    </location>
</feature>
<feature type="transmembrane region" description="Helical" evidence="5">
    <location>
        <begin position="229"/>
        <end position="253"/>
    </location>
</feature>
<evidence type="ECO:0000256" key="5">
    <source>
        <dbReference type="SAM" id="Phobius"/>
    </source>
</evidence>
<gene>
    <name evidence="7" type="ORF">KK083_02205</name>
</gene>
<sequence>MTKSLYQLILVHFKTFFREPGILFWAILFPILMAWVLGVAFSNKSETLQTVYVIGAAAPEQITGEKIFGTETGNPFRIRFREAAEEEAVRAIKRGIIALYVEVRGSSLVYHFDPHNPDAQLLHLVLDRGMSGIRSNGSIEALQAKGTRYIDFLIPGLIALGIMNACLWGIGWTLIETRMKKLMRRMVATPMKLSVFLSSHIITRIILGGVETLLLFVFAWLYFGTTITGSVPAFIVLFVAGVLAFAGIGILTASRTAKTEIGNGLINAVTLTMMILSGVFFNYHNFPDWTIPVIQALPLTVLADAIRAIFIEGAGFAEMIKPIAILLATGLVTFTVGLRIFKWY</sequence>
<feature type="transmembrane region" description="Helical" evidence="5">
    <location>
        <begin position="152"/>
        <end position="175"/>
    </location>
</feature>
<evidence type="ECO:0000313" key="8">
    <source>
        <dbReference type="Proteomes" id="UP001319200"/>
    </source>
</evidence>
<dbReference type="Proteomes" id="UP001319200">
    <property type="component" value="Unassembled WGS sequence"/>
</dbReference>
<evidence type="ECO:0000256" key="4">
    <source>
        <dbReference type="ARBA" id="ARBA00023136"/>
    </source>
</evidence>
<evidence type="ECO:0000259" key="6">
    <source>
        <dbReference type="PROSITE" id="PS51012"/>
    </source>
</evidence>
<accession>A0AAP2DFX2</accession>
<dbReference type="InterPro" id="IPR013525">
    <property type="entry name" value="ABC2_TM"/>
</dbReference>
<dbReference type="GO" id="GO:0016020">
    <property type="term" value="C:membrane"/>
    <property type="evidence" value="ECO:0007669"/>
    <property type="project" value="UniProtKB-SubCell"/>
</dbReference>
<dbReference type="AlphaFoldDB" id="A0AAP2DFX2"/>
<evidence type="ECO:0000256" key="3">
    <source>
        <dbReference type="ARBA" id="ARBA00022989"/>
    </source>
</evidence>
<keyword evidence="3 5" id="KW-1133">Transmembrane helix</keyword>